<dbReference type="EMBL" id="CP151767">
    <property type="protein sequence ID" value="WZU68945.1"/>
    <property type="molecule type" value="Genomic_DNA"/>
</dbReference>
<dbReference type="Proteomes" id="UP001470809">
    <property type="component" value="Chromosome"/>
</dbReference>
<gene>
    <name evidence="2" type="ORF">AABB31_08815</name>
</gene>
<name>A0AAN0MCA0_9RHOB</name>
<dbReference type="InterPro" id="IPR036182">
    <property type="entry name" value="PCuAC_sf"/>
</dbReference>
<protein>
    <submittedName>
        <fullName evidence="2">Copper chaperone PCu(A)C</fullName>
    </submittedName>
</protein>
<feature type="chain" id="PRO_5042933095" evidence="1">
    <location>
        <begin position="21"/>
        <end position="163"/>
    </location>
</feature>
<reference evidence="3" key="1">
    <citation type="submission" date="2024-04" db="EMBL/GenBank/DDBJ databases">
        <title>Phylogenomic analyses of a clade within the roseobacter group suggest taxonomic reassignments of species of the genera Aestuariivita, Citreicella, Loktanella, Nautella, Pelagibaca, Ruegeria, Thalassobius, Thiobacimonas and Tropicibacter, and the proposal o.</title>
        <authorList>
            <person name="Jeon C.O."/>
        </authorList>
    </citation>
    <scope>NUCLEOTIDE SEQUENCE [LARGE SCALE GENOMIC DNA]</scope>
    <source>
        <strain evidence="3">SS1-5</strain>
    </source>
</reference>
<sequence>MRLFGSLVAAATMAASTLSAHEFKLGDLVVDHPYSFETTKTAMAGAGYLTITNTGTEADRLIGVEAAFDRVMIHKTEVNAEGVATMPHQDGGIEIAAGETVTLAPGGLHVMFMGLGGDPFEEGESFDATLTFEKAGTLEIIFNVETRDAATEEVDHSQHGSDS</sequence>
<dbReference type="KEGG" id="yrh:AABB31_08815"/>
<dbReference type="PANTHER" id="PTHR36302:SF1">
    <property type="entry name" value="COPPER CHAPERONE PCU(A)C"/>
    <property type="match status" value="1"/>
</dbReference>
<dbReference type="PANTHER" id="PTHR36302">
    <property type="entry name" value="BLR7088 PROTEIN"/>
    <property type="match status" value="1"/>
</dbReference>
<evidence type="ECO:0000313" key="3">
    <source>
        <dbReference type="Proteomes" id="UP001470809"/>
    </source>
</evidence>
<accession>A0AAN0MCA0</accession>
<organism evidence="2 3">
    <name type="scientific">Yoonia rhodophyticola</name>
    <dbReference type="NCBI Taxonomy" id="3137370"/>
    <lineage>
        <taxon>Bacteria</taxon>
        <taxon>Pseudomonadati</taxon>
        <taxon>Pseudomonadota</taxon>
        <taxon>Alphaproteobacteria</taxon>
        <taxon>Rhodobacterales</taxon>
        <taxon>Paracoccaceae</taxon>
        <taxon>Yoonia</taxon>
    </lineage>
</organism>
<dbReference type="AlphaFoldDB" id="A0AAN0MCA0"/>
<dbReference type="Gene3D" id="2.60.40.1890">
    <property type="entry name" value="PCu(A)C copper chaperone"/>
    <property type="match status" value="1"/>
</dbReference>
<dbReference type="Pfam" id="PF04314">
    <property type="entry name" value="PCuAC"/>
    <property type="match status" value="1"/>
</dbReference>
<dbReference type="InterPro" id="IPR007410">
    <property type="entry name" value="LpqE-like"/>
</dbReference>
<keyword evidence="3" id="KW-1185">Reference proteome</keyword>
<dbReference type="RefSeq" id="WP_342078238.1">
    <property type="nucleotide sequence ID" value="NZ_CP151767.2"/>
</dbReference>
<proteinExistence type="predicted"/>
<keyword evidence="1" id="KW-0732">Signal</keyword>
<reference evidence="2 3" key="2">
    <citation type="submission" date="2024-08" db="EMBL/GenBank/DDBJ databases">
        <title>Phylogenomic analyses of a clade within the roseobacter group suggest taxonomic reassignments of species of the genera Aestuariivita, Citreicella, Loktanella, Nautella, Pelagibaca, Ruegeria, Thalassobius, Thiobacimonas and Tropicibacter, and the proposal o.</title>
        <authorList>
            <person name="Jeon C.O."/>
        </authorList>
    </citation>
    <scope>NUCLEOTIDE SEQUENCE [LARGE SCALE GENOMIC DNA]</scope>
    <source>
        <strain evidence="2 3">SS1-5</strain>
    </source>
</reference>
<dbReference type="InterPro" id="IPR058248">
    <property type="entry name" value="Lxx211020-like"/>
</dbReference>
<evidence type="ECO:0000313" key="2">
    <source>
        <dbReference type="EMBL" id="WZU68945.1"/>
    </source>
</evidence>
<dbReference type="SUPFAM" id="SSF110087">
    <property type="entry name" value="DR1885-like metal-binding protein"/>
    <property type="match status" value="1"/>
</dbReference>
<evidence type="ECO:0000256" key="1">
    <source>
        <dbReference type="SAM" id="SignalP"/>
    </source>
</evidence>
<feature type="signal peptide" evidence="1">
    <location>
        <begin position="1"/>
        <end position="20"/>
    </location>
</feature>